<organism evidence="6 7">
    <name type="scientific">Lachnoclostridium phytofermentans</name>
    <dbReference type="NCBI Taxonomy" id="66219"/>
    <lineage>
        <taxon>Bacteria</taxon>
        <taxon>Bacillati</taxon>
        <taxon>Bacillota</taxon>
        <taxon>Clostridia</taxon>
        <taxon>Lachnospirales</taxon>
        <taxon>Lachnospiraceae</taxon>
    </lineage>
</organism>
<dbReference type="Pfam" id="PF07748">
    <property type="entry name" value="Glyco_hydro_38C"/>
    <property type="match status" value="1"/>
</dbReference>
<dbReference type="GO" id="GO:0046872">
    <property type="term" value="F:metal ion binding"/>
    <property type="evidence" value="ECO:0007669"/>
    <property type="project" value="UniProtKB-KW"/>
</dbReference>
<dbReference type="InterPro" id="IPR000602">
    <property type="entry name" value="Glyco_hydro_38_N"/>
</dbReference>
<gene>
    <name evidence="6" type="ORF">DHW61_02540</name>
</gene>
<dbReference type="AlphaFoldDB" id="A0A3D2X316"/>
<dbReference type="GO" id="GO:0030246">
    <property type="term" value="F:carbohydrate binding"/>
    <property type="evidence" value="ECO:0007669"/>
    <property type="project" value="InterPro"/>
</dbReference>
<keyword evidence="4" id="KW-0326">Glycosidase</keyword>
<dbReference type="CDD" id="cd10789">
    <property type="entry name" value="GH38N_AMII_ER_cytosolic"/>
    <property type="match status" value="1"/>
</dbReference>
<reference evidence="6 7" key="1">
    <citation type="journal article" date="2018" name="Nat. Biotechnol.">
        <title>A standardized bacterial taxonomy based on genome phylogeny substantially revises the tree of life.</title>
        <authorList>
            <person name="Parks D.H."/>
            <person name="Chuvochina M."/>
            <person name="Waite D.W."/>
            <person name="Rinke C."/>
            <person name="Skarshewski A."/>
            <person name="Chaumeil P.A."/>
            <person name="Hugenholtz P."/>
        </authorList>
    </citation>
    <scope>NUCLEOTIDE SEQUENCE [LARGE SCALE GENOMIC DNA]</scope>
    <source>
        <strain evidence="6">UBA11728</strain>
    </source>
</reference>
<dbReference type="EMBL" id="DPVV01000092">
    <property type="protein sequence ID" value="HCL01284.1"/>
    <property type="molecule type" value="Genomic_DNA"/>
</dbReference>
<dbReference type="GO" id="GO:0006013">
    <property type="term" value="P:mannose metabolic process"/>
    <property type="evidence" value="ECO:0007669"/>
    <property type="project" value="InterPro"/>
</dbReference>
<dbReference type="InterPro" id="IPR028995">
    <property type="entry name" value="Glyco_hydro_57/38_cen_sf"/>
</dbReference>
<name>A0A3D2X316_9FIRM</name>
<dbReference type="PANTHER" id="PTHR46017">
    <property type="entry name" value="ALPHA-MANNOSIDASE 2C1"/>
    <property type="match status" value="1"/>
</dbReference>
<dbReference type="GO" id="GO:0004559">
    <property type="term" value="F:alpha-mannosidase activity"/>
    <property type="evidence" value="ECO:0007669"/>
    <property type="project" value="InterPro"/>
</dbReference>
<dbReference type="InterPro" id="IPR037094">
    <property type="entry name" value="Glyco_hydro_38_cen_sf"/>
</dbReference>
<protein>
    <submittedName>
        <fullName evidence="6">Alpha-mannosidase</fullName>
    </submittedName>
</protein>
<evidence type="ECO:0000313" key="7">
    <source>
        <dbReference type="Proteomes" id="UP000262969"/>
    </source>
</evidence>
<dbReference type="Proteomes" id="UP000262969">
    <property type="component" value="Unassembled WGS sequence"/>
</dbReference>
<dbReference type="SUPFAM" id="SSF74650">
    <property type="entry name" value="Galactose mutarotase-like"/>
    <property type="match status" value="1"/>
</dbReference>
<comment type="similarity">
    <text evidence="1">Belongs to the glycosyl hydrolase 38 family.</text>
</comment>
<evidence type="ECO:0000256" key="3">
    <source>
        <dbReference type="ARBA" id="ARBA00022801"/>
    </source>
</evidence>
<dbReference type="InterPro" id="IPR011013">
    <property type="entry name" value="Gal_mutarotase_sf_dom"/>
</dbReference>
<dbReference type="InterPro" id="IPR027291">
    <property type="entry name" value="Glyco_hydro_38_N_sf"/>
</dbReference>
<sequence length="819" mass="95183">MRKTMKQIHLLCNAHLDPVWLWQRKEGVAETLSTFRVAAAFCEKYDGFIFNHNEALLYEWVEKYDPKLFKRIQKLVEENKWHIMGGWYLQPDCLMPSGESIVRQIEIGKQFFKEKFNITPKTAMNVDSFGHSRGLVQILKKTGYDSYFFMRPTEMEYGDFLWEGYDGSRIVAHKVFRGYNSLKGNTEKKLEEYIREYPDREQSLVLWGIGNHGGGASKVDLEQVNSFIANHDEYHIIHSTPEDYFKELDRSKLEVRKQSLVHCMVGCYTSMVRVKQLHRQLENKLYLTEKMLSHAALHRKMEYPMDDLKKIQKSLLFSEFHDILPGTMVQSSEKEELMRLSQALTSLDELCTEVFFLLASGQKTGKSGEIPILVYNPYPYTIDTEIVTEFQLEDQGWDETKTTIGRVYDCNGTMLPSQNEKPECSINLDWRKKIVFRGVLQPSCMNRFDCKLELVEKTNKKSSYIQGDFFIIKNKGMEVWINIHTGYIDKYNVNGMDYLKENSCRLEVFDDNEDPWGMTVNRFDKKMGEFTLLSMEDANSFRGYQGNTESNINVIEDGEVRVILQGVFHYENSYAVIEYCIPKMDSYIDVTITTLINGVNKMVKCNLNSFFENPTFLGETMYGYEELHQNGEEVNFQKWCSLEMGNKVLAVFNEGIYGGCADSGNILLSLLRTPAYSAHPIEKRKIVPTDRYLPHIDMGERQFKIRIQAGEIKDKCSTLAQRWNEKPYVLSHFPSCEGVLPKKLVEIENEIIVLSAFKQTKEDTYLMRLINETDKSCVTKINLDYFNIETKLVFQPFEVRTFVIHGTSMVESDMLGHKI</sequence>
<evidence type="ECO:0000259" key="5">
    <source>
        <dbReference type="SMART" id="SM00872"/>
    </source>
</evidence>
<dbReference type="Gene3D" id="3.20.110.10">
    <property type="entry name" value="Glycoside hydrolase 38, N terminal domain"/>
    <property type="match status" value="1"/>
</dbReference>
<dbReference type="SMART" id="SM00872">
    <property type="entry name" value="Alpha-mann_mid"/>
    <property type="match status" value="1"/>
</dbReference>
<dbReference type="InterPro" id="IPR011682">
    <property type="entry name" value="Glyco_hydro_38_C"/>
</dbReference>
<dbReference type="InterPro" id="IPR011330">
    <property type="entry name" value="Glyco_hydro/deAcase_b/a-brl"/>
</dbReference>
<dbReference type="Gene3D" id="2.70.98.30">
    <property type="entry name" value="Golgi alpha-mannosidase II, domain 4"/>
    <property type="match status" value="1"/>
</dbReference>
<comment type="caution">
    <text evidence="6">The sequence shown here is derived from an EMBL/GenBank/DDBJ whole genome shotgun (WGS) entry which is preliminary data.</text>
</comment>
<dbReference type="SUPFAM" id="SSF88688">
    <property type="entry name" value="Families 57/38 glycoside transferase middle domain"/>
    <property type="match status" value="1"/>
</dbReference>
<keyword evidence="3" id="KW-0378">Hydrolase</keyword>
<evidence type="ECO:0000256" key="2">
    <source>
        <dbReference type="ARBA" id="ARBA00022723"/>
    </source>
</evidence>
<feature type="domain" description="Glycoside hydrolase family 38 central" evidence="5">
    <location>
        <begin position="265"/>
        <end position="340"/>
    </location>
</feature>
<dbReference type="InterPro" id="IPR015341">
    <property type="entry name" value="Glyco_hydro_38_cen"/>
</dbReference>
<dbReference type="Pfam" id="PF01074">
    <property type="entry name" value="Glyco_hydro_38N"/>
    <property type="match status" value="1"/>
</dbReference>
<accession>A0A3D2X316</accession>
<dbReference type="PANTHER" id="PTHR46017:SF1">
    <property type="entry name" value="ALPHA-MANNOSIDASE 2C1"/>
    <property type="match status" value="1"/>
</dbReference>
<dbReference type="SUPFAM" id="SSF88713">
    <property type="entry name" value="Glycoside hydrolase/deacetylase"/>
    <property type="match status" value="1"/>
</dbReference>
<evidence type="ECO:0000313" key="6">
    <source>
        <dbReference type="EMBL" id="HCL01284.1"/>
    </source>
</evidence>
<proteinExistence type="inferred from homology"/>
<dbReference type="GO" id="GO:0009313">
    <property type="term" value="P:oligosaccharide catabolic process"/>
    <property type="evidence" value="ECO:0007669"/>
    <property type="project" value="TreeGrafter"/>
</dbReference>
<evidence type="ECO:0000256" key="4">
    <source>
        <dbReference type="ARBA" id="ARBA00023295"/>
    </source>
</evidence>
<dbReference type="Gene3D" id="1.20.1270.50">
    <property type="entry name" value="Glycoside hydrolase family 38, central domain"/>
    <property type="match status" value="1"/>
</dbReference>
<keyword evidence="2" id="KW-0479">Metal-binding</keyword>
<evidence type="ECO:0000256" key="1">
    <source>
        <dbReference type="ARBA" id="ARBA00009792"/>
    </source>
</evidence>
<dbReference type="Pfam" id="PF09261">
    <property type="entry name" value="Alpha-mann_mid"/>
    <property type="match status" value="1"/>
</dbReference>